<evidence type="ECO:0000313" key="3">
    <source>
        <dbReference type="Proteomes" id="UP001221757"/>
    </source>
</evidence>
<evidence type="ECO:0000313" key="2">
    <source>
        <dbReference type="EMBL" id="KAJ7626459.1"/>
    </source>
</evidence>
<evidence type="ECO:0000256" key="1">
    <source>
        <dbReference type="SAM" id="Phobius"/>
    </source>
</evidence>
<feature type="transmembrane region" description="Helical" evidence="1">
    <location>
        <begin position="39"/>
        <end position="59"/>
    </location>
</feature>
<keyword evidence="1" id="KW-0472">Membrane</keyword>
<dbReference type="EMBL" id="JARKIE010000586">
    <property type="protein sequence ID" value="KAJ7626459.1"/>
    <property type="molecule type" value="Genomic_DNA"/>
</dbReference>
<reference evidence="2" key="1">
    <citation type="submission" date="2023-03" db="EMBL/GenBank/DDBJ databases">
        <title>Massive genome expansion in bonnet fungi (Mycena s.s.) driven by repeated elements and novel gene families across ecological guilds.</title>
        <authorList>
            <consortium name="Lawrence Berkeley National Laboratory"/>
            <person name="Harder C.B."/>
            <person name="Miyauchi S."/>
            <person name="Viragh M."/>
            <person name="Kuo A."/>
            <person name="Thoen E."/>
            <person name="Andreopoulos B."/>
            <person name="Lu D."/>
            <person name="Skrede I."/>
            <person name="Drula E."/>
            <person name="Henrissat B."/>
            <person name="Morin E."/>
            <person name="Kohler A."/>
            <person name="Barry K."/>
            <person name="LaButti K."/>
            <person name="Morin E."/>
            <person name="Salamov A."/>
            <person name="Lipzen A."/>
            <person name="Mereny Z."/>
            <person name="Hegedus B."/>
            <person name="Baldrian P."/>
            <person name="Stursova M."/>
            <person name="Weitz H."/>
            <person name="Taylor A."/>
            <person name="Grigoriev I.V."/>
            <person name="Nagy L.G."/>
            <person name="Martin F."/>
            <person name="Kauserud H."/>
        </authorList>
    </citation>
    <scope>NUCLEOTIDE SEQUENCE</scope>
    <source>
        <strain evidence="2">CBHHK067</strain>
    </source>
</reference>
<organism evidence="2 3">
    <name type="scientific">Mycena rosella</name>
    <name type="common">Pink bonnet</name>
    <name type="synonym">Agaricus rosellus</name>
    <dbReference type="NCBI Taxonomy" id="1033263"/>
    <lineage>
        <taxon>Eukaryota</taxon>
        <taxon>Fungi</taxon>
        <taxon>Dikarya</taxon>
        <taxon>Basidiomycota</taxon>
        <taxon>Agaricomycotina</taxon>
        <taxon>Agaricomycetes</taxon>
        <taxon>Agaricomycetidae</taxon>
        <taxon>Agaricales</taxon>
        <taxon>Marasmiineae</taxon>
        <taxon>Mycenaceae</taxon>
        <taxon>Mycena</taxon>
    </lineage>
</organism>
<keyword evidence="3" id="KW-1185">Reference proteome</keyword>
<feature type="transmembrane region" description="Helical" evidence="1">
    <location>
        <begin position="71"/>
        <end position="99"/>
    </location>
</feature>
<gene>
    <name evidence="2" type="ORF">B0H17DRAFT_963413</name>
</gene>
<sequence>MLPFGLKLAWFALSLSGLIGCWAVLLPLAWAMQSYWGPIAYAAGITALEGVFCLGAMVWKMNPATMPRAFCTAQVLVTGVATFFLIGVLAAITTATTVYVAKPKNWGAHDDHTVLPWRFYYVLPMVLFPVLASAVHITFVIFFDTFDPVDGLTCIAHPLWQVLIRFLGYAGTPFIITIPCLWLTLMSVVRVMRTHNTSDARVVR</sequence>
<proteinExistence type="predicted"/>
<dbReference type="PROSITE" id="PS51257">
    <property type="entry name" value="PROKAR_LIPOPROTEIN"/>
    <property type="match status" value="1"/>
</dbReference>
<feature type="transmembrane region" description="Helical" evidence="1">
    <location>
        <begin position="163"/>
        <end position="185"/>
    </location>
</feature>
<name>A0AAD7BNT6_MYCRO</name>
<protein>
    <submittedName>
        <fullName evidence="2">Uncharacterized protein</fullName>
    </submittedName>
</protein>
<keyword evidence="1" id="KW-0812">Transmembrane</keyword>
<keyword evidence="1" id="KW-1133">Transmembrane helix</keyword>
<comment type="caution">
    <text evidence="2">The sequence shown here is derived from an EMBL/GenBank/DDBJ whole genome shotgun (WGS) entry which is preliminary data.</text>
</comment>
<accession>A0AAD7BNT6</accession>
<dbReference type="Proteomes" id="UP001221757">
    <property type="component" value="Unassembled WGS sequence"/>
</dbReference>
<feature type="transmembrane region" description="Helical" evidence="1">
    <location>
        <begin position="119"/>
        <end position="143"/>
    </location>
</feature>
<dbReference type="AlphaFoldDB" id="A0AAD7BNT6"/>